<feature type="domain" description="3'-5' exonuclease" evidence="6">
    <location>
        <begin position="19"/>
        <end position="190"/>
    </location>
</feature>
<organism evidence="8 9">
    <name type="scientific">Thermalbibacter longus</name>
    <dbReference type="NCBI Taxonomy" id="2951981"/>
    <lineage>
        <taxon>Bacteria</taxon>
        <taxon>Pseudomonadati</taxon>
        <taxon>Thermomicrobiota</taxon>
        <taxon>Thermomicrobia</taxon>
        <taxon>Thermomicrobiales</taxon>
        <taxon>Thermomicrobiaceae</taxon>
        <taxon>Thermalbibacter</taxon>
    </lineage>
</organism>
<dbReference type="PANTHER" id="PTHR10133:SF27">
    <property type="entry name" value="DNA POLYMERASE NU"/>
    <property type="match status" value="1"/>
</dbReference>
<dbReference type="InterPro" id="IPR012337">
    <property type="entry name" value="RNaseH-like_sf"/>
</dbReference>
<sequence length="584" mass="62700">MGNTTTDPQTGGESLAVEPRLLTSAGEVAEILPQLLAASVVGLDCETTGLDPHRGRLRLVQLAAPGGPVYCVDCSAVDPRVLQPLFAAPETPVLVGHNLAFDLAFLSTAGLVLPPQRWLVDTGLAGQLLEATPAMPSLAALAERHLGVALDKAHQQADWGGALSPALLDYAARDAAVLVPLYDRLTAALKQQGLERAAALEFRALPFVVWLRLSGVPWDPAAWEAAVETAEAELAAATAALTSLLPQDGLFGPMADPDSPQAMRQALSALVGQDLPDTADGTLALLDHPAAAALRRYRRVATLAQRYTRDWATVHPTTGRVHPDWRQLGTATGRMACTAPNVQQLPRDGGYRRAVAAQDGRVLVKLDYAQIELRVAAELSGEERLLEAFARGEDVHRRTAQLVLGVADPTPADRQRAKALNFGLLFGMSVEGFQRTAAADYGLRLTLREAGELVEAFFRAYPGLRRWQAERHNAGVSAVRTASGRVRWAVRRPTERMNTPVQGTAADGLKAALGLLWRHRERLGTAVPVLVCHDEVVFECAAEEAAAVAEAAQALMVEGMQRYLRRVPVEVEATVCQNWSGDGR</sequence>
<evidence type="ECO:0000259" key="7">
    <source>
        <dbReference type="SMART" id="SM00482"/>
    </source>
</evidence>
<dbReference type="AlphaFoldDB" id="A0AA42BC10"/>
<comment type="caution">
    <text evidence="8">The sequence shown here is derived from an EMBL/GenBank/DDBJ whole genome shotgun (WGS) entry which is preliminary data.</text>
</comment>
<dbReference type="GO" id="GO:0003677">
    <property type="term" value="F:DNA binding"/>
    <property type="evidence" value="ECO:0007669"/>
    <property type="project" value="InterPro"/>
</dbReference>
<keyword evidence="9" id="KW-1185">Reference proteome</keyword>
<comment type="similarity">
    <text evidence="1">Belongs to the DNA polymerase type-A family.</text>
</comment>
<evidence type="ECO:0000259" key="6">
    <source>
        <dbReference type="SMART" id="SM00474"/>
    </source>
</evidence>
<dbReference type="PRINTS" id="PR00868">
    <property type="entry name" value="DNAPOLI"/>
</dbReference>
<dbReference type="Gene3D" id="3.30.420.10">
    <property type="entry name" value="Ribonuclease H-like superfamily/Ribonuclease H"/>
    <property type="match status" value="1"/>
</dbReference>
<dbReference type="CDD" id="cd06142">
    <property type="entry name" value="RNaseD_exo"/>
    <property type="match status" value="1"/>
</dbReference>
<proteinExistence type="inferred from homology"/>
<dbReference type="InterPro" id="IPR002298">
    <property type="entry name" value="DNA_polymerase_A"/>
</dbReference>
<dbReference type="SMART" id="SM00482">
    <property type="entry name" value="POLAc"/>
    <property type="match status" value="1"/>
</dbReference>
<dbReference type="GO" id="GO:0003887">
    <property type="term" value="F:DNA-directed DNA polymerase activity"/>
    <property type="evidence" value="ECO:0007669"/>
    <property type="project" value="UniProtKB-EC"/>
</dbReference>
<evidence type="ECO:0000256" key="1">
    <source>
        <dbReference type="ARBA" id="ARBA00007705"/>
    </source>
</evidence>
<gene>
    <name evidence="8" type="ORF">NET02_14735</name>
</gene>
<dbReference type="PANTHER" id="PTHR10133">
    <property type="entry name" value="DNA POLYMERASE I"/>
    <property type="match status" value="1"/>
</dbReference>
<evidence type="ECO:0000313" key="9">
    <source>
        <dbReference type="Proteomes" id="UP001165306"/>
    </source>
</evidence>
<comment type="catalytic activity">
    <reaction evidence="5">
        <text>DNA(n) + a 2'-deoxyribonucleoside 5'-triphosphate = DNA(n+1) + diphosphate</text>
        <dbReference type="Rhea" id="RHEA:22508"/>
        <dbReference type="Rhea" id="RHEA-COMP:17339"/>
        <dbReference type="Rhea" id="RHEA-COMP:17340"/>
        <dbReference type="ChEBI" id="CHEBI:33019"/>
        <dbReference type="ChEBI" id="CHEBI:61560"/>
        <dbReference type="ChEBI" id="CHEBI:173112"/>
        <dbReference type="EC" id="2.7.7.7"/>
    </reaction>
</comment>
<evidence type="ECO:0000313" key="8">
    <source>
        <dbReference type="EMBL" id="MCM8750404.1"/>
    </source>
</evidence>
<dbReference type="Pfam" id="PF00476">
    <property type="entry name" value="DNA_pol_A"/>
    <property type="match status" value="1"/>
</dbReference>
<dbReference type="Gene3D" id="1.10.150.20">
    <property type="entry name" value="5' to 3' exonuclease, C-terminal subdomain"/>
    <property type="match status" value="1"/>
</dbReference>
<dbReference type="Gene3D" id="3.30.70.370">
    <property type="match status" value="1"/>
</dbReference>
<dbReference type="GO" id="GO:0006302">
    <property type="term" value="P:double-strand break repair"/>
    <property type="evidence" value="ECO:0007669"/>
    <property type="project" value="TreeGrafter"/>
</dbReference>
<dbReference type="Pfam" id="PF01612">
    <property type="entry name" value="DNA_pol_A_exo1"/>
    <property type="match status" value="1"/>
</dbReference>
<dbReference type="GO" id="GO:0006261">
    <property type="term" value="P:DNA-templated DNA replication"/>
    <property type="evidence" value="ECO:0007669"/>
    <property type="project" value="InterPro"/>
</dbReference>
<dbReference type="Gene3D" id="1.20.1060.10">
    <property type="entry name" value="Taq DNA Polymerase, Chain T, domain 4"/>
    <property type="match status" value="1"/>
</dbReference>
<accession>A0AA42BC10</accession>
<dbReference type="InterPro" id="IPR036397">
    <property type="entry name" value="RNaseH_sf"/>
</dbReference>
<evidence type="ECO:0000256" key="3">
    <source>
        <dbReference type="ARBA" id="ARBA00020311"/>
    </source>
</evidence>
<dbReference type="InterPro" id="IPR001098">
    <property type="entry name" value="DNA-dir_DNA_pol_A_palm_dom"/>
</dbReference>
<dbReference type="Proteomes" id="UP001165306">
    <property type="component" value="Unassembled WGS sequence"/>
</dbReference>
<dbReference type="SUPFAM" id="SSF53098">
    <property type="entry name" value="Ribonuclease H-like"/>
    <property type="match status" value="1"/>
</dbReference>
<dbReference type="SMART" id="SM00474">
    <property type="entry name" value="35EXOc"/>
    <property type="match status" value="1"/>
</dbReference>
<dbReference type="InterPro" id="IPR043502">
    <property type="entry name" value="DNA/RNA_pol_sf"/>
</dbReference>
<dbReference type="EC" id="2.7.7.7" evidence="2"/>
<dbReference type="InterPro" id="IPR002562">
    <property type="entry name" value="3'-5'_exonuclease_dom"/>
</dbReference>
<feature type="domain" description="DNA-directed DNA polymerase family A palm" evidence="7">
    <location>
        <begin position="352"/>
        <end position="544"/>
    </location>
</feature>
<protein>
    <recommendedName>
        <fullName evidence="3">DNA polymerase I</fullName>
        <ecNumber evidence="2">2.7.7.7</ecNumber>
    </recommendedName>
</protein>
<evidence type="ECO:0000256" key="5">
    <source>
        <dbReference type="ARBA" id="ARBA00049244"/>
    </source>
</evidence>
<reference evidence="8" key="1">
    <citation type="submission" date="2022-06" db="EMBL/GenBank/DDBJ databases">
        <title>CFH 74404 Thermomicrobiaceae sp.</title>
        <authorList>
            <person name="Ming H."/>
            <person name="Li W.-J."/>
            <person name="Zhao Z."/>
        </authorList>
    </citation>
    <scope>NUCLEOTIDE SEQUENCE</scope>
    <source>
        <strain evidence="8">CFH 74404</strain>
    </source>
</reference>
<dbReference type="RefSeq" id="WP_284058192.1">
    <property type="nucleotide sequence ID" value="NZ_JAMSLR010000014.1"/>
</dbReference>
<keyword evidence="4" id="KW-0235">DNA replication</keyword>
<dbReference type="GO" id="GO:0008408">
    <property type="term" value="F:3'-5' exonuclease activity"/>
    <property type="evidence" value="ECO:0007669"/>
    <property type="project" value="InterPro"/>
</dbReference>
<evidence type="ECO:0000256" key="2">
    <source>
        <dbReference type="ARBA" id="ARBA00012417"/>
    </source>
</evidence>
<dbReference type="SUPFAM" id="SSF56672">
    <property type="entry name" value="DNA/RNA polymerases"/>
    <property type="match status" value="1"/>
</dbReference>
<evidence type="ECO:0000256" key="4">
    <source>
        <dbReference type="ARBA" id="ARBA00022705"/>
    </source>
</evidence>
<dbReference type="EMBL" id="JAMSLR010000014">
    <property type="protein sequence ID" value="MCM8750404.1"/>
    <property type="molecule type" value="Genomic_DNA"/>
</dbReference>
<name>A0AA42BC10_9BACT</name>